<dbReference type="AlphaFoldDB" id="A0A5C4NIV2"/>
<dbReference type="GO" id="GO:0005829">
    <property type="term" value="C:cytosol"/>
    <property type="evidence" value="ECO:0007669"/>
    <property type="project" value="TreeGrafter"/>
</dbReference>
<feature type="domain" description="Glutamine amidotransferase" evidence="1">
    <location>
        <begin position="22"/>
        <end position="185"/>
    </location>
</feature>
<proteinExistence type="predicted"/>
<dbReference type="CDD" id="cd01741">
    <property type="entry name" value="GATase1_1"/>
    <property type="match status" value="1"/>
</dbReference>
<dbReference type="EC" id="6.3.5.2" evidence="2"/>
<keyword evidence="2" id="KW-0315">Glutamine amidotransferase</keyword>
<accession>A0A5C4NIV2</accession>
<comment type="caution">
    <text evidence="2">The sequence shown here is derived from an EMBL/GenBank/DDBJ whole genome shotgun (WGS) entry which is preliminary data.</text>
</comment>
<gene>
    <name evidence="2" type="ORF">FHI69_26755</name>
</gene>
<name>A0A5C4NIV2_9BURK</name>
<dbReference type="SUPFAM" id="SSF52317">
    <property type="entry name" value="Class I glutamine amidotransferase-like"/>
    <property type="match status" value="1"/>
</dbReference>
<dbReference type="RefSeq" id="WP_139092634.1">
    <property type="nucleotide sequence ID" value="NZ_VDGE01000017.1"/>
</dbReference>
<keyword evidence="2" id="KW-0808">Transferase</keyword>
<dbReference type="PROSITE" id="PS51273">
    <property type="entry name" value="GATASE_TYPE_1"/>
    <property type="match status" value="1"/>
</dbReference>
<dbReference type="InterPro" id="IPR044992">
    <property type="entry name" value="ChyE-like"/>
</dbReference>
<dbReference type="InterPro" id="IPR029062">
    <property type="entry name" value="Class_I_gatase-like"/>
</dbReference>
<organism evidence="2 3">
    <name type="scientific">Janthinobacterium lividum</name>
    <dbReference type="NCBI Taxonomy" id="29581"/>
    <lineage>
        <taxon>Bacteria</taxon>
        <taxon>Pseudomonadati</taxon>
        <taxon>Pseudomonadota</taxon>
        <taxon>Betaproteobacteria</taxon>
        <taxon>Burkholderiales</taxon>
        <taxon>Oxalobacteraceae</taxon>
        <taxon>Janthinobacterium</taxon>
    </lineage>
</organism>
<dbReference type="PANTHER" id="PTHR42695:SF5">
    <property type="entry name" value="GLUTAMINE AMIDOTRANSFERASE YLR126C-RELATED"/>
    <property type="match status" value="1"/>
</dbReference>
<dbReference type="FunFam" id="3.40.50.880:FF:000033">
    <property type="entry name" value="Glutamine amidotransferase class-I"/>
    <property type="match status" value="1"/>
</dbReference>
<reference evidence="2 3" key="1">
    <citation type="submission" date="2019-06" db="EMBL/GenBank/DDBJ databases">
        <title>Genome sequence of Janthinobacterium lividum UCD_MED1.</title>
        <authorList>
            <person name="De Leon M.E."/>
            <person name="Jospin G."/>
        </authorList>
    </citation>
    <scope>NUCLEOTIDE SEQUENCE [LARGE SCALE GENOMIC DNA]</scope>
    <source>
        <strain evidence="2 3">UCD_MED1</strain>
    </source>
</reference>
<dbReference type="GO" id="GO:0016740">
    <property type="term" value="F:transferase activity"/>
    <property type="evidence" value="ECO:0007669"/>
    <property type="project" value="UniProtKB-KW"/>
</dbReference>
<dbReference type="EMBL" id="VDGE01000017">
    <property type="protein sequence ID" value="TNC72319.1"/>
    <property type="molecule type" value="Genomic_DNA"/>
</dbReference>
<protein>
    <submittedName>
        <fullName evidence="2">Glutamine amidotransferase</fullName>
        <ecNumber evidence="2">6.3.5.2</ecNumber>
    </submittedName>
</protein>
<evidence type="ECO:0000259" key="1">
    <source>
        <dbReference type="Pfam" id="PF00117"/>
    </source>
</evidence>
<dbReference type="NCBIfam" id="NF006098">
    <property type="entry name" value="PRK08250.1"/>
    <property type="match status" value="1"/>
</dbReference>
<keyword evidence="2" id="KW-0436">Ligase</keyword>
<dbReference type="InterPro" id="IPR017926">
    <property type="entry name" value="GATASE"/>
</dbReference>
<sequence length="239" mass="25865">MKVHFVVHEAFEAPGAYETWVRERGHEATYSRVHAHEPLPGSIADIDLLVVMGGPQSPSTTRGECPHFDAAAEQALIAACAAAGKAVVGVCLGAQLIGAALGARHAHCPEKEIGKFPIMLTADGKANDKFAHVGDVLETGHWHSDMPGLTDSAKIIAYSEGCPRQIIEYGNLVYGFQCHMEFTPEVVELLIAASEPELATLTSHRFVQQPAALRAHDWQAMNGQLFIFLDRLMQAYAAQ</sequence>
<dbReference type="GO" id="GO:0003922">
    <property type="term" value="F:GMP synthase (glutamine-hydrolyzing) activity"/>
    <property type="evidence" value="ECO:0007669"/>
    <property type="project" value="UniProtKB-EC"/>
</dbReference>
<evidence type="ECO:0000313" key="3">
    <source>
        <dbReference type="Proteomes" id="UP000305681"/>
    </source>
</evidence>
<evidence type="ECO:0000313" key="2">
    <source>
        <dbReference type="EMBL" id="TNC72319.1"/>
    </source>
</evidence>
<dbReference type="PANTHER" id="PTHR42695">
    <property type="entry name" value="GLUTAMINE AMIDOTRANSFERASE YLR126C-RELATED"/>
    <property type="match status" value="1"/>
</dbReference>
<dbReference type="Gene3D" id="3.40.50.880">
    <property type="match status" value="1"/>
</dbReference>
<dbReference type="Pfam" id="PF00117">
    <property type="entry name" value="GATase"/>
    <property type="match status" value="1"/>
</dbReference>
<dbReference type="Proteomes" id="UP000305681">
    <property type="component" value="Unassembled WGS sequence"/>
</dbReference>